<proteinExistence type="inferred from homology"/>
<dbReference type="PROSITE" id="PS01031">
    <property type="entry name" value="SHSP"/>
    <property type="match status" value="1"/>
</dbReference>
<feature type="domain" description="SHSP" evidence="4">
    <location>
        <begin position="49"/>
        <end position="162"/>
    </location>
</feature>
<keyword evidence="1" id="KW-0346">Stress response</keyword>
<keyword evidence="6" id="KW-1185">Reference proteome</keyword>
<dbReference type="HOGENOM" id="CLU_046737_12_0_1"/>
<name>A0A0C9TF55_SPHS4</name>
<sequence length="162" mass="18237">MSHTGFIYDSFYDASSAFGDFNRSFNAALDARLEEPSMPTATNDVASSDNMGMLIPSMDRHESIETNEVTATLELPGIKKEDVYIEIRGGNLVIFGETTVAQDLDKDGYAIRERRFGKFFREIPLPPEAQPEDVNASMENGILKVEFPKWISKQDLKKIEIH</sequence>
<dbReference type="Proteomes" id="UP000054279">
    <property type="component" value="Unassembled WGS sequence"/>
</dbReference>
<dbReference type="InterPro" id="IPR002068">
    <property type="entry name" value="A-crystallin/Hsp20_dom"/>
</dbReference>
<evidence type="ECO:0000256" key="3">
    <source>
        <dbReference type="RuleBase" id="RU003616"/>
    </source>
</evidence>
<evidence type="ECO:0000313" key="6">
    <source>
        <dbReference type="Proteomes" id="UP000054279"/>
    </source>
</evidence>
<dbReference type="OrthoDB" id="1431247at2759"/>
<dbReference type="EMBL" id="KN837320">
    <property type="protein sequence ID" value="KIJ27918.1"/>
    <property type="molecule type" value="Genomic_DNA"/>
</dbReference>
<accession>A0A0C9TF55</accession>
<dbReference type="Gene3D" id="2.60.40.790">
    <property type="match status" value="1"/>
</dbReference>
<evidence type="ECO:0000256" key="2">
    <source>
        <dbReference type="PROSITE-ProRule" id="PRU00285"/>
    </source>
</evidence>
<evidence type="ECO:0000259" key="4">
    <source>
        <dbReference type="PROSITE" id="PS01031"/>
    </source>
</evidence>
<protein>
    <recommendedName>
        <fullName evidence="4">SHSP domain-containing protein</fullName>
    </recommendedName>
</protein>
<dbReference type="InterPro" id="IPR031107">
    <property type="entry name" value="Small_HSP"/>
</dbReference>
<dbReference type="InterPro" id="IPR008978">
    <property type="entry name" value="HSP20-like_chaperone"/>
</dbReference>
<dbReference type="Pfam" id="PF00011">
    <property type="entry name" value="HSP20"/>
    <property type="match status" value="1"/>
</dbReference>
<evidence type="ECO:0000256" key="1">
    <source>
        <dbReference type="ARBA" id="ARBA00023016"/>
    </source>
</evidence>
<dbReference type="SUPFAM" id="SSF49764">
    <property type="entry name" value="HSP20-like chaperones"/>
    <property type="match status" value="1"/>
</dbReference>
<dbReference type="CDD" id="cd06464">
    <property type="entry name" value="ACD_sHsps-like"/>
    <property type="match status" value="1"/>
</dbReference>
<evidence type="ECO:0000313" key="5">
    <source>
        <dbReference type="EMBL" id="KIJ27918.1"/>
    </source>
</evidence>
<dbReference type="AlphaFoldDB" id="A0A0C9TF55"/>
<gene>
    <name evidence="5" type="ORF">M422DRAFT_71514</name>
</gene>
<comment type="similarity">
    <text evidence="2 3">Belongs to the small heat shock protein (HSP20) family.</text>
</comment>
<reference evidence="5 6" key="1">
    <citation type="submission" date="2014-06" db="EMBL/GenBank/DDBJ databases">
        <title>Evolutionary Origins and Diversification of the Mycorrhizal Mutualists.</title>
        <authorList>
            <consortium name="DOE Joint Genome Institute"/>
            <consortium name="Mycorrhizal Genomics Consortium"/>
            <person name="Kohler A."/>
            <person name="Kuo A."/>
            <person name="Nagy L.G."/>
            <person name="Floudas D."/>
            <person name="Copeland A."/>
            <person name="Barry K.W."/>
            <person name="Cichocki N."/>
            <person name="Veneault-Fourrey C."/>
            <person name="LaButti K."/>
            <person name="Lindquist E.A."/>
            <person name="Lipzen A."/>
            <person name="Lundell T."/>
            <person name="Morin E."/>
            <person name="Murat C."/>
            <person name="Riley R."/>
            <person name="Ohm R."/>
            <person name="Sun H."/>
            <person name="Tunlid A."/>
            <person name="Henrissat B."/>
            <person name="Grigoriev I.V."/>
            <person name="Hibbett D.S."/>
            <person name="Martin F."/>
        </authorList>
    </citation>
    <scope>NUCLEOTIDE SEQUENCE [LARGE SCALE GENOMIC DNA]</scope>
    <source>
        <strain evidence="5 6">SS14</strain>
    </source>
</reference>
<organism evidence="5 6">
    <name type="scientific">Sphaerobolus stellatus (strain SS14)</name>
    <dbReference type="NCBI Taxonomy" id="990650"/>
    <lineage>
        <taxon>Eukaryota</taxon>
        <taxon>Fungi</taxon>
        <taxon>Dikarya</taxon>
        <taxon>Basidiomycota</taxon>
        <taxon>Agaricomycotina</taxon>
        <taxon>Agaricomycetes</taxon>
        <taxon>Phallomycetidae</taxon>
        <taxon>Geastrales</taxon>
        <taxon>Sphaerobolaceae</taxon>
        <taxon>Sphaerobolus</taxon>
    </lineage>
</organism>
<dbReference type="PANTHER" id="PTHR11527">
    <property type="entry name" value="HEAT-SHOCK PROTEIN 20 FAMILY MEMBER"/>
    <property type="match status" value="1"/>
</dbReference>